<evidence type="ECO:0000313" key="2">
    <source>
        <dbReference type="Proteomes" id="UP000269721"/>
    </source>
</evidence>
<keyword evidence="2" id="KW-1185">Reference proteome</keyword>
<evidence type="ECO:0000313" key="1">
    <source>
        <dbReference type="EMBL" id="RKO93692.1"/>
    </source>
</evidence>
<organism evidence="1 2">
    <name type="scientific">Blyttiomyces helicus</name>
    <dbReference type="NCBI Taxonomy" id="388810"/>
    <lineage>
        <taxon>Eukaryota</taxon>
        <taxon>Fungi</taxon>
        <taxon>Fungi incertae sedis</taxon>
        <taxon>Chytridiomycota</taxon>
        <taxon>Chytridiomycota incertae sedis</taxon>
        <taxon>Chytridiomycetes</taxon>
        <taxon>Chytridiomycetes incertae sedis</taxon>
        <taxon>Blyttiomyces</taxon>
    </lineage>
</organism>
<gene>
    <name evidence="1" type="ORF">BDK51DRAFT_45414</name>
</gene>
<accession>A0A4P9WMI4</accession>
<name>A0A4P9WMI4_9FUNG</name>
<dbReference type="Proteomes" id="UP000269721">
    <property type="component" value="Unassembled WGS sequence"/>
</dbReference>
<dbReference type="AlphaFoldDB" id="A0A4P9WMI4"/>
<sequence length="102" mass="11276">MRHNEPTAADISETPDEIKVTMFRSKVDVKKFHKVLALLQECDEKTMSEEDMFVALNKLTLELYSDVIVDKLPNTILALAVMSPPTPFASRTALISASPGLA</sequence>
<reference evidence="2" key="1">
    <citation type="journal article" date="2018" name="Nat. Microbiol.">
        <title>Leveraging single-cell genomics to expand the fungal tree of life.</title>
        <authorList>
            <person name="Ahrendt S.R."/>
            <person name="Quandt C.A."/>
            <person name="Ciobanu D."/>
            <person name="Clum A."/>
            <person name="Salamov A."/>
            <person name="Andreopoulos B."/>
            <person name="Cheng J.F."/>
            <person name="Woyke T."/>
            <person name="Pelin A."/>
            <person name="Henrissat B."/>
            <person name="Reynolds N.K."/>
            <person name="Benny G.L."/>
            <person name="Smith M.E."/>
            <person name="James T.Y."/>
            <person name="Grigoriev I.V."/>
        </authorList>
    </citation>
    <scope>NUCLEOTIDE SEQUENCE [LARGE SCALE GENOMIC DNA]</scope>
</reference>
<protein>
    <submittedName>
        <fullName evidence="1">Uncharacterized protein</fullName>
    </submittedName>
</protein>
<dbReference type="EMBL" id="KZ994148">
    <property type="protein sequence ID" value="RKO93692.1"/>
    <property type="molecule type" value="Genomic_DNA"/>
</dbReference>
<proteinExistence type="predicted"/>